<organism evidence="1">
    <name type="scientific">marine sediment metagenome</name>
    <dbReference type="NCBI Taxonomy" id="412755"/>
    <lineage>
        <taxon>unclassified sequences</taxon>
        <taxon>metagenomes</taxon>
        <taxon>ecological metagenomes</taxon>
    </lineage>
</organism>
<dbReference type="EMBL" id="LAZR01003599">
    <property type="protein sequence ID" value="KKN16595.1"/>
    <property type="molecule type" value="Genomic_DNA"/>
</dbReference>
<accession>A0A0F9NAL9</accession>
<gene>
    <name evidence="1" type="ORF">LCGC14_0974350</name>
</gene>
<evidence type="ECO:0000313" key="1">
    <source>
        <dbReference type="EMBL" id="KKN16595.1"/>
    </source>
</evidence>
<reference evidence="1" key="1">
    <citation type="journal article" date="2015" name="Nature">
        <title>Complex archaea that bridge the gap between prokaryotes and eukaryotes.</title>
        <authorList>
            <person name="Spang A."/>
            <person name="Saw J.H."/>
            <person name="Jorgensen S.L."/>
            <person name="Zaremba-Niedzwiedzka K."/>
            <person name="Martijn J."/>
            <person name="Lind A.E."/>
            <person name="van Eijk R."/>
            <person name="Schleper C."/>
            <person name="Guy L."/>
            <person name="Ettema T.J."/>
        </authorList>
    </citation>
    <scope>NUCLEOTIDE SEQUENCE</scope>
</reference>
<comment type="caution">
    <text evidence="1">The sequence shown here is derived from an EMBL/GenBank/DDBJ whole genome shotgun (WGS) entry which is preliminary data.</text>
</comment>
<sequence>MTEKRVRNLLQCYLDDHRVQWRKKLAGDGSGWPEDPPPCPCSLCNKARAVIGESLAGGVKARGIGLVGSSPARRPEEKEVLIMEKPERDKKCLSYWLPLIEAAGLPVPRTVIVETDVELVALLDGESPIGLEGFLICLRAAGDQLGWPAFLRTGHTSGKHEWKRTCYVPSGDKLGRHVYALVEFSNCVNEPLGLPTNVWCMRELLPTKPVFTAPAYGDMPICREFRVFVDGDKVRCLHPYWPHEVLMRGFPLLRADSFEARHDLPCDFDLPDDFEEKYAALCDLRDDEETIRSLASQAGAALGGAWSVDLLDTDRGWYVTDAAEADRSFHWERCAAKATV</sequence>
<name>A0A0F9NAL9_9ZZZZ</name>
<dbReference type="AlphaFoldDB" id="A0A0F9NAL9"/>
<proteinExistence type="predicted"/>
<protein>
    <submittedName>
        <fullName evidence="1">Uncharacterized protein</fullName>
    </submittedName>
</protein>